<evidence type="ECO:0000259" key="2">
    <source>
        <dbReference type="Pfam" id="PF02357"/>
    </source>
</evidence>
<reference evidence="3 4" key="1">
    <citation type="submission" date="2013-01" db="EMBL/GenBank/DDBJ databases">
        <authorList>
            <person name="Harkins D.M."/>
            <person name="Durkin A.S."/>
            <person name="Brinkac L.M."/>
            <person name="Haft D.H."/>
            <person name="Selengut J.D."/>
            <person name="Sanka R."/>
            <person name="DePew J."/>
            <person name="Purushe J."/>
            <person name="Picardeau M."/>
            <person name="Werts C."/>
            <person name="Goarant C."/>
            <person name="Vinetz J.M."/>
            <person name="Sutton G.G."/>
            <person name="Nierman W.C."/>
            <person name="Fouts D.E."/>
        </authorList>
    </citation>
    <scope>NUCLEOTIDE SEQUENCE [LARGE SCALE GENOMIC DNA]</scope>
    <source>
        <strain evidence="3 4">200901868</strain>
    </source>
</reference>
<feature type="domain" description="NusG-like N-terminal" evidence="2">
    <location>
        <begin position="9"/>
        <end position="43"/>
    </location>
</feature>
<proteinExistence type="predicted"/>
<dbReference type="GO" id="GO:0006354">
    <property type="term" value="P:DNA-templated transcription elongation"/>
    <property type="evidence" value="ECO:0007669"/>
    <property type="project" value="InterPro"/>
</dbReference>
<dbReference type="InterPro" id="IPR036735">
    <property type="entry name" value="NGN_dom_sf"/>
</dbReference>
<evidence type="ECO:0000313" key="3">
    <source>
        <dbReference type="EMBL" id="EMO63792.1"/>
    </source>
</evidence>
<keyword evidence="1" id="KW-0804">Transcription</keyword>
<organism evidence="3 4">
    <name type="scientific">Leptospira borgpetersenii serovar Pomona str. 200901868</name>
    <dbReference type="NCBI Taxonomy" id="1192866"/>
    <lineage>
        <taxon>Bacteria</taxon>
        <taxon>Pseudomonadati</taxon>
        <taxon>Spirochaetota</taxon>
        <taxon>Spirochaetia</taxon>
        <taxon>Leptospirales</taxon>
        <taxon>Leptospiraceae</taxon>
        <taxon>Leptospira</taxon>
    </lineage>
</organism>
<dbReference type="Proteomes" id="UP000012159">
    <property type="component" value="Unassembled WGS sequence"/>
</dbReference>
<evidence type="ECO:0000256" key="1">
    <source>
        <dbReference type="ARBA" id="ARBA00023163"/>
    </source>
</evidence>
<dbReference type="Gene3D" id="3.30.70.940">
    <property type="entry name" value="NusG, N-terminal domain"/>
    <property type="match status" value="1"/>
</dbReference>
<dbReference type="Pfam" id="PF02357">
    <property type="entry name" value="NusG"/>
    <property type="match status" value="1"/>
</dbReference>
<dbReference type="AlphaFoldDB" id="M6W230"/>
<protein>
    <submittedName>
        <fullName evidence="3">Transcription termination/antitermination factor NusG domain protein</fullName>
    </submittedName>
</protein>
<comment type="caution">
    <text evidence="3">The sequence shown here is derived from an EMBL/GenBank/DDBJ whole genome shotgun (WGS) entry which is preliminary data.</text>
</comment>
<dbReference type="STRING" id="1192866.LEP1GSC133_1321"/>
<dbReference type="InterPro" id="IPR006645">
    <property type="entry name" value="NGN-like_dom"/>
</dbReference>
<sequence length="62" mass="7279">MIENSKVNEWYALYTNPRAEKKLKRLLQERKIECFLPLISKKKNGPIVGKSSKSRCILLIFL</sequence>
<dbReference type="EMBL" id="AKWF02000039">
    <property type="protein sequence ID" value="EMO63792.1"/>
    <property type="molecule type" value="Genomic_DNA"/>
</dbReference>
<accession>M6W230</accession>
<name>M6W230_LEPBO</name>
<gene>
    <name evidence="3" type="ORF">LEP1GSC133_1321</name>
</gene>
<evidence type="ECO:0000313" key="4">
    <source>
        <dbReference type="Proteomes" id="UP000012159"/>
    </source>
</evidence>
<dbReference type="SUPFAM" id="SSF82679">
    <property type="entry name" value="N-utilization substance G protein NusG, N-terminal domain"/>
    <property type="match status" value="1"/>
</dbReference>